<feature type="domain" description="P/Homo B" evidence="5">
    <location>
        <begin position="648"/>
        <end position="800"/>
    </location>
</feature>
<gene>
    <name evidence="6" type="ORF">B0I10_102266</name>
</gene>
<evidence type="ECO:0000256" key="4">
    <source>
        <dbReference type="SAM" id="SignalP"/>
    </source>
</evidence>
<dbReference type="InterPro" id="IPR002884">
    <property type="entry name" value="P_dom"/>
</dbReference>
<proteinExistence type="predicted"/>
<keyword evidence="3" id="KW-0378">Hydrolase</keyword>
<dbReference type="GO" id="GO:0008237">
    <property type="term" value="F:metallopeptidase activity"/>
    <property type="evidence" value="ECO:0007669"/>
    <property type="project" value="InterPro"/>
</dbReference>
<feature type="chain" id="PRO_5016379970" evidence="4">
    <location>
        <begin position="21"/>
        <end position="888"/>
    </location>
</feature>
<keyword evidence="2 4" id="KW-0732">Signal</keyword>
<evidence type="ECO:0000259" key="5">
    <source>
        <dbReference type="PROSITE" id="PS51829"/>
    </source>
</evidence>
<dbReference type="NCBIfam" id="TIGR04183">
    <property type="entry name" value="Por_Secre_tail"/>
    <property type="match status" value="1"/>
</dbReference>
<organism evidence="6 7">
    <name type="scientific">Flavobacterium lacus</name>
    <dbReference type="NCBI Taxonomy" id="1353778"/>
    <lineage>
        <taxon>Bacteria</taxon>
        <taxon>Pseudomonadati</taxon>
        <taxon>Bacteroidota</taxon>
        <taxon>Flavobacteriia</taxon>
        <taxon>Flavobacteriales</taxon>
        <taxon>Flavobacteriaceae</taxon>
        <taxon>Flavobacterium</taxon>
    </lineage>
</organism>
<accession>A0A328WW02</accession>
<keyword evidence="7" id="KW-1185">Reference proteome</keyword>
<protein>
    <submittedName>
        <fullName evidence="6">Putative secreted protein (Por secretion system target)</fullName>
    </submittedName>
</protein>
<evidence type="ECO:0000256" key="2">
    <source>
        <dbReference type="ARBA" id="ARBA00022729"/>
    </source>
</evidence>
<dbReference type="InterPro" id="IPR024079">
    <property type="entry name" value="MetalloPept_cat_dom_sf"/>
</dbReference>
<dbReference type="GO" id="GO:0004252">
    <property type="term" value="F:serine-type endopeptidase activity"/>
    <property type="evidence" value="ECO:0007669"/>
    <property type="project" value="InterPro"/>
</dbReference>
<dbReference type="InterPro" id="IPR008979">
    <property type="entry name" value="Galactose-bd-like_sf"/>
</dbReference>
<dbReference type="Gene3D" id="2.60.120.260">
    <property type="entry name" value="Galactose-binding domain-like"/>
    <property type="match status" value="1"/>
</dbReference>
<dbReference type="Pfam" id="PF18962">
    <property type="entry name" value="Por_Secre_tail"/>
    <property type="match status" value="1"/>
</dbReference>
<evidence type="ECO:0000256" key="3">
    <source>
        <dbReference type="ARBA" id="ARBA00022801"/>
    </source>
</evidence>
<dbReference type="GO" id="GO:0006508">
    <property type="term" value="P:proteolysis"/>
    <property type="evidence" value="ECO:0007669"/>
    <property type="project" value="UniProtKB-KW"/>
</dbReference>
<reference evidence="6 7" key="1">
    <citation type="submission" date="2018-06" db="EMBL/GenBank/DDBJ databases">
        <title>Genomic Encyclopedia of Type Strains, Phase III (KMG-III): the genomes of soil and plant-associated and newly described type strains.</title>
        <authorList>
            <person name="Whitman W."/>
        </authorList>
    </citation>
    <scope>NUCLEOTIDE SEQUENCE [LARGE SCALE GENOMIC DNA]</scope>
    <source>
        <strain evidence="6 7">CGMCC 1.12504</strain>
    </source>
</reference>
<dbReference type="Pfam" id="PF01483">
    <property type="entry name" value="P_proprotein"/>
    <property type="match status" value="1"/>
</dbReference>
<keyword evidence="1" id="KW-0645">Protease</keyword>
<dbReference type="RefSeq" id="WP_112085008.1">
    <property type="nucleotide sequence ID" value="NZ_QLSV01000002.1"/>
</dbReference>
<name>A0A328WW02_9FLAO</name>
<evidence type="ECO:0000256" key="1">
    <source>
        <dbReference type="ARBA" id="ARBA00022670"/>
    </source>
</evidence>
<evidence type="ECO:0000313" key="7">
    <source>
        <dbReference type="Proteomes" id="UP000249518"/>
    </source>
</evidence>
<dbReference type="PROSITE" id="PS51829">
    <property type="entry name" value="P_HOMO_B"/>
    <property type="match status" value="1"/>
</dbReference>
<dbReference type="SUPFAM" id="SSF55486">
    <property type="entry name" value="Metalloproteases ('zincins'), catalytic domain"/>
    <property type="match status" value="1"/>
</dbReference>
<dbReference type="OrthoDB" id="9792152at2"/>
<sequence>MKKIVLLTLFTVLSFLDSNAQKINFWTPVNENVTAVSKTAQRESFPLNFTLYSLNVEAFKAVLVTAPDRFLSEKGVIVTLPNAQGEMERFELFEASNFEPELQAQYPEIRSYIGIGIDDKKAQLRMSIDPKGVQTMILRAGKKTEFMEPYAESGVIYAAYVSARQKGKMPFTCSTVDHSVSNRLSEGLDNQEVMANNGVLKTFRLALSCTGEYGTYHGGAAGALAAMNATMTRVNGVFEKDLAVRLNIIANNNLVIYTNPATDPYSPASGINNWNNQLQTTLTNVIGEANYDIGHLFGATGGGGNAGCIGCVCVDGQKGSGITSPADGVPAGDFFDIDYVAHELGHQLGANHTFSESLEPFGVNVEPGSGSTIMAYAGLTDFNVQNNSDDYFTYRSILQIQNNLANKPCANNIPLNNPALTITSGGNWTIPNGTAFILTGTNPSNNPGATFSWEQNNNATSAVTGANSVCYPTKPAGPNFRSLPPVDTPIRYMPAFSSVLSNNLTTTWESVSTIGRSMSFTLTARDNIANGGQTSTATSNITVSATVGPFAVTSQNTAGVSWNQGSTQTITWSVNNTTTLPGSANVDILLSTDGGLTFPTVLAANTPNDGSETITVPTVAAVNCRLLIRPTGNIYYALNSTPFAIGYTVTVACNTYSGTSLPIITAAGVPANQIGTINVPMTGEINSISVFNNITHTYLSDVITDISSPQNPTNFVRVYNRLCGQTNGTLNLKFMNSGNPINCTAGAATLQTLQSAESFSVFNGQNPQGTWRLRVYDTFQGDNGTLNSWSIEICTQTVTLSTENFGFDAFTVYPNPNKGNFTVSFDNPSDETVIIAVMDMRGRKIFEKNYQSGSTFNQEIQLENAQTGVYLLNLTNGDRKEVKRIVVE</sequence>
<feature type="signal peptide" evidence="4">
    <location>
        <begin position="1"/>
        <end position="20"/>
    </location>
</feature>
<evidence type="ECO:0000313" key="6">
    <source>
        <dbReference type="EMBL" id="RAR50461.1"/>
    </source>
</evidence>
<dbReference type="InterPro" id="IPR026444">
    <property type="entry name" value="Secre_tail"/>
</dbReference>
<dbReference type="SUPFAM" id="SSF49785">
    <property type="entry name" value="Galactose-binding domain-like"/>
    <property type="match status" value="1"/>
</dbReference>
<dbReference type="EMBL" id="QLSV01000002">
    <property type="protein sequence ID" value="RAR50461.1"/>
    <property type="molecule type" value="Genomic_DNA"/>
</dbReference>
<dbReference type="AlphaFoldDB" id="A0A328WW02"/>
<dbReference type="Proteomes" id="UP000249518">
    <property type="component" value="Unassembled WGS sequence"/>
</dbReference>
<dbReference type="Gene3D" id="3.40.390.10">
    <property type="entry name" value="Collagenase (Catalytic Domain)"/>
    <property type="match status" value="1"/>
</dbReference>
<comment type="caution">
    <text evidence="6">The sequence shown here is derived from an EMBL/GenBank/DDBJ whole genome shotgun (WGS) entry which is preliminary data.</text>
</comment>
<dbReference type="Pfam" id="PF13583">
    <property type="entry name" value="Reprolysin_4"/>
    <property type="match status" value="1"/>
</dbReference>